<keyword evidence="5" id="KW-1185">Reference proteome</keyword>
<keyword evidence="2" id="KW-0479">Metal-binding</keyword>
<evidence type="ECO:0000256" key="1">
    <source>
        <dbReference type="ARBA" id="ARBA00010617"/>
    </source>
</evidence>
<dbReference type="PANTHER" id="PTHR46696:SF1">
    <property type="entry name" value="CYTOCHROME P450 YJIB-RELATED"/>
    <property type="match status" value="1"/>
</dbReference>
<evidence type="ECO:0000313" key="4">
    <source>
        <dbReference type="EMBL" id="MDX2296912.1"/>
    </source>
</evidence>
<evidence type="ECO:0000313" key="5">
    <source>
        <dbReference type="Proteomes" id="UP001278571"/>
    </source>
</evidence>
<dbReference type="EMBL" id="JAWJZF010000511">
    <property type="protein sequence ID" value="MDX2296912.1"/>
    <property type="molecule type" value="Genomic_DNA"/>
</dbReference>
<keyword evidence="2" id="KW-0408">Iron</keyword>
<protein>
    <submittedName>
        <fullName evidence="4">Cytochrome P450</fullName>
    </submittedName>
</protein>
<dbReference type="Pfam" id="PF00067">
    <property type="entry name" value="p450"/>
    <property type="match status" value="1"/>
</dbReference>
<dbReference type="SUPFAM" id="SSF48264">
    <property type="entry name" value="Cytochrome P450"/>
    <property type="match status" value="1"/>
</dbReference>
<organism evidence="4 5">
    <name type="scientific">Streptomyces roseolus</name>
    <dbReference type="NCBI Taxonomy" id="67358"/>
    <lineage>
        <taxon>Bacteria</taxon>
        <taxon>Bacillati</taxon>
        <taxon>Actinomycetota</taxon>
        <taxon>Actinomycetes</taxon>
        <taxon>Kitasatosporales</taxon>
        <taxon>Streptomycetaceae</taxon>
        <taxon>Streptomyces</taxon>
    </lineage>
</organism>
<evidence type="ECO:0000256" key="2">
    <source>
        <dbReference type="RuleBase" id="RU000461"/>
    </source>
</evidence>
<dbReference type="PROSITE" id="PS00086">
    <property type="entry name" value="CYTOCHROME_P450"/>
    <property type="match status" value="1"/>
</dbReference>
<dbReference type="PRINTS" id="PR00359">
    <property type="entry name" value="BP450"/>
</dbReference>
<dbReference type="InterPro" id="IPR017972">
    <property type="entry name" value="Cyt_P450_CS"/>
</dbReference>
<comment type="caution">
    <text evidence="4">The sequence shown here is derived from an EMBL/GenBank/DDBJ whole genome shotgun (WGS) entry which is preliminary data.</text>
</comment>
<dbReference type="InterPro" id="IPR036396">
    <property type="entry name" value="Cyt_P450_sf"/>
</dbReference>
<proteinExistence type="inferred from homology"/>
<evidence type="ECO:0000256" key="3">
    <source>
        <dbReference type="SAM" id="MobiDB-lite"/>
    </source>
</evidence>
<reference evidence="4 5" key="1">
    <citation type="submission" date="2023-10" db="EMBL/GenBank/DDBJ databases">
        <authorList>
            <person name="Wang X.X."/>
        </authorList>
    </citation>
    <scope>NUCLEOTIDE SEQUENCE [LARGE SCALE GENOMIC DNA]</scope>
    <source>
        <strain evidence="4 5">NBRC 12816</strain>
    </source>
</reference>
<dbReference type="Proteomes" id="UP001278571">
    <property type="component" value="Unassembled WGS sequence"/>
</dbReference>
<keyword evidence="2" id="KW-0560">Oxidoreductase</keyword>
<keyword evidence="2" id="KW-0349">Heme</keyword>
<dbReference type="PANTHER" id="PTHR46696">
    <property type="entry name" value="P450, PUTATIVE (EUROFUNG)-RELATED"/>
    <property type="match status" value="1"/>
</dbReference>
<sequence length="210" mass="21536">MVPLPVRGGGAGAGGAFVPAAVAAGRARGAHTRGYETLRRVVENGPVFLDPAAHTKPPARWTHHSGPGPSRGCGRHGGDRGGAGRRIRRGDRLVAVLGSAHRDPARFADPDALDVRRTTGRHGAFGLGAHSCAGATLARLEAETGLAVLLDRLPPLRPDARPLVEVEHAPAGSSTARPGWCRAPGHAGRVTAVAGAGTISTHPALYPPRV</sequence>
<dbReference type="InterPro" id="IPR002397">
    <property type="entry name" value="Cyt_P450_B"/>
</dbReference>
<keyword evidence="2" id="KW-0503">Monooxygenase</keyword>
<dbReference type="RefSeq" id="WP_319013069.1">
    <property type="nucleotide sequence ID" value="NZ_JAWJZF010000511.1"/>
</dbReference>
<comment type="similarity">
    <text evidence="1 2">Belongs to the cytochrome P450 family.</text>
</comment>
<feature type="region of interest" description="Disordered" evidence="3">
    <location>
        <begin position="54"/>
        <end position="88"/>
    </location>
</feature>
<gene>
    <name evidence="4" type="ORF">R2363_32655</name>
</gene>
<accession>A0ABU4KHV6</accession>
<dbReference type="Gene3D" id="1.10.630.10">
    <property type="entry name" value="Cytochrome P450"/>
    <property type="match status" value="1"/>
</dbReference>
<dbReference type="InterPro" id="IPR001128">
    <property type="entry name" value="Cyt_P450"/>
</dbReference>
<name>A0ABU4KHV6_9ACTN</name>